<comment type="similarity">
    <text evidence="1">Belongs to the ABC transporter superfamily.</text>
</comment>
<evidence type="ECO:0000256" key="4">
    <source>
        <dbReference type="ARBA" id="ARBA00022840"/>
    </source>
</evidence>
<dbReference type="PROSITE" id="PS00211">
    <property type="entry name" value="ABC_TRANSPORTER_1"/>
    <property type="match status" value="1"/>
</dbReference>
<accession>A0A4Q2JTN3</accession>
<dbReference type="Pfam" id="PF08352">
    <property type="entry name" value="oligo_HPY"/>
    <property type="match status" value="2"/>
</dbReference>
<dbReference type="InterPro" id="IPR017871">
    <property type="entry name" value="ABC_transporter-like_CS"/>
</dbReference>
<protein>
    <submittedName>
        <fullName evidence="6">ABC transporter ATP-binding protein</fullName>
    </submittedName>
</protein>
<dbReference type="PROSITE" id="PS50893">
    <property type="entry name" value="ABC_TRANSPORTER_2"/>
    <property type="match status" value="2"/>
</dbReference>
<dbReference type="Gene3D" id="3.40.50.300">
    <property type="entry name" value="P-loop containing nucleotide triphosphate hydrolases"/>
    <property type="match status" value="2"/>
</dbReference>
<name>A0A4Q2JTN3_9MICO</name>
<dbReference type="EMBL" id="SDPO01000001">
    <property type="protein sequence ID" value="RXZ50644.1"/>
    <property type="molecule type" value="Genomic_DNA"/>
</dbReference>
<dbReference type="PANTHER" id="PTHR43776">
    <property type="entry name" value="TRANSPORT ATP-BINDING PROTEIN"/>
    <property type="match status" value="1"/>
</dbReference>
<evidence type="ECO:0000256" key="2">
    <source>
        <dbReference type="ARBA" id="ARBA00022448"/>
    </source>
</evidence>
<dbReference type="GO" id="GO:0005524">
    <property type="term" value="F:ATP binding"/>
    <property type="evidence" value="ECO:0007669"/>
    <property type="project" value="UniProtKB-KW"/>
</dbReference>
<gene>
    <name evidence="6" type="ORF">ESP57_02205</name>
</gene>
<reference evidence="6 7" key="1">
    <citation type="submission" date="2019-01" db="EMBL/GenBank/DDBJ databases">
        <authorList>
            <person name="Li J."/>
        </authorList>
    </citation>
    <scope>NUCLEOTIDE SEQUENCE [LARGE SCALE GENOMIC DNA]</scope>
    <source>
        <strain evidence="6 7">CCUG 35506</strain>
    </source>
</reference>
<dbReference type="AlphaFoldDB" id="A0A4Q2JTN3"/>
<evidence type="ECO:0000313" key="7">
    <source>
        <dbReference type="Proteomes" id="UP000292935"/>
    </source>
</evidence>
<dbReference type="OrthoDB" id="4008250at2"/>
<proteinExistence type="inferred from homology"/>
<dbReference type="SUPFAM" id="SSF52540">
    <property type="entry name" value="P-loop containing nucleoside triphosphate hydrolases"/>
    <property type="match status" value="2"/>
</dbReference>
<feature type="domain" description="ABC transporter" evidence="5">
    <location>
        <begin position="6"/>
        <end position="254"/>
    </location>
</feature>
<evidence type="ECO:0000256" key="1">
    <source>
        <dbReference type="ARBA" id="ARBA00005417"/>
    </source>
</evidence>
<dbReference type="InterPro" id="IPR050319">
    <property type="entry name" value="ABC_transp_ATP-bind"/>
</dbReference>
<comment type="caution">
    <text evidence="6">The sequence shown here is derived from an EMBL/GenBank/DDBJ whole genome shotgun (WGS) entry which is preliminary data.</text>
</comment>
<dbReference type="GO" id="GO:0016887">
    <property type="term" value="F:ATP hydrolysis activity"/>
    <property type="evidence" value="ECO:0007669"/>
    <property type="project" value="InterPro"/>
</dbReference>
<evidence type="ECO:0000313" key="6">
    <source>
        <dbReference type="EMBL" id="RXZ50644.1"/>
    </source>
</evidence>
<dbReference type="RefSeq" id="WP_129230423.1">
    <property type="nucleotide sequence ID" value="NZ_SDPO01000001.1"/>
</dbReference>
<evidence type="ECO:0000256" key="3">
    <source>
        <dbReference type="ARBA" id="ARBA00022741"/>
    </source>
</evidence>
<dbReference type="CDD" id="cd03257">
    <property type="entry name" value="ABC_NikE_OppD_transporters"/>
    <property type="match status" value="2"/>
</dbReference>
<dbReference type="InterPro" id="IPR027417">
    <property type="entry name" value="P-loop_NTPase"/>
</dbReference>
<dbReference type="GO" id="GO:0015833">
    <property type="term" value="P:peptide transport"/>
    <property type="evidence" value="ECO:0007669"/>
    <property type="project" value="InterPro"/>
</dbReference>
<dbReference type="InterPro" id="IPR003439">
    <property type="entry name" value="ABC_transporter-like_ATP-bd"/>
</dbReference>
<dbReference type="GO" id="GO:0055085">
    <property type="term" value="P:transmembrane transport"/>
    <property type="evidence" value="ECO:0007669"/>
    <property type="project" value="UniProtKB-ARBA"/>
</dbReference>
<dbReference type="InterPro" id="IPR013563">
    <property type="entry name" value="Oligopep_ABC_C"/>
</dbReference>
<dbReference type="SMART" id="SM00382">
    <property type="entry name" value="AAA"/>
    <property type="match status" value="2"/>
</dbReference>
<keyword evidence="3" id="KW-0547">Nucleotide-binding</keyword>
<feature type="domain" description="ABC transporter" evidence="5">
    <location>
        <begin position="298"/>
        <end position="544"/>
    </location>
</feature>
<evidence type="ECO:0000259" key="5">
    <source>
        <dbReference type="PROSITE" id="PS50893"/>
    </source>
</evidence>
<keyword evidence="2" id="KW-0813">Transport</keyword>
<dbReference type="Pfam" id="PF00005">
    <property type="entry name" value="ABC_tran"/>
    <property type="match status" value="2"/>
</dbReference>
<sequence>MNTEEAPVLDVSRLRVAFDGIEVVHGVDLTISPGECVAIVGESGSGKSVTARALLGLAGAHSQATAERLHIDGLDLRAAGEREWRAVRGRRAGLILQDALGSLDPLRTVGREIDDPLRIHLRLSAAERSARVLELLADVGMPDPAFAVGRRSGELSGGLRQRALIAAAIALDPPLLIADEPTTALDVTVQARILALLDEIRGRGTGVLLISHDLAVVSRMADRILVMREGRIIEQGPTRTVLESPQEDYTKALIAAVPAQSPRGARLSMTPEQPAIIATTAVPTPPAAASAAEAAPLLELAHLTKTFAVPGGRFTAVDDVSLSLRRGETLGLVGESGSGKTTVARLALALTAPDRGTVRFDGGQWSELAERDRRPKRHRIGAIYQDPLASFDPRWKVGRLIADAANGAATNGAARPDAARPVVAELLEQVGLAASVADRRPLTLSGGQRQRVAIARALAASPELLICDEPVSALDVTIQAQILDLLDELQRQRGLALLFISHDLGVVAHMADRVAVMQAGRVVESGAADEVFARPEHPYTARLVADSPRLPR</sequence>
<dbReference type="Proteomes" id="UP000292935">
    <property type="component" value="Unassembled WGS sequence"/>
</dbReference>
<dbReference type="PANTHER" id="PTHR43776:SF7">
    <property type="entry name" value="D,D-DIPEPTIDE TRANSPORT ATP-BINDING PROTEIN DDPF-RELATED"/>
    <property type="match status" value="1"/>
</dbReference>
<dbReference type="NCBIfam" id="NF008453">
    <property type="entry name" value="PRK11308.1"/>
    <property type="match status" value="2"/>
</dbReference>
<organism evidence="6 7">
    <name type="scientific">Agromyces fucosus</name>
    <dbReference type="NCBI Taxonomy" id="41985"/>
    <lineage>
        <taxon>Bacteria</taxon>
        <taxon>Bacillati</taxon>
        <taxon>Actinomycetota</taxon>
        <taxon>Actinomycetes</taxon>
        <taxon>Micrococcales</taxon>
        <taxon>Microbacteriaceae</taxon>
        <taxon>Agromyces</taxon>
    </lineage>
</organism>
<keyword evidence="7" id="KW-1185">Reference proteome</keyword>
<dbReference type="InterPro" id="IPR003593">
    <property type="entry name" value="AAA+_ATPase"/>
</dbReference>
<keyword evidence="4 6" id="KW-0067">ATP-binding</keyword>
<dbReference type="NCBIfam" id="NF007739">
    <property type="entry name" value="PRK10419.1"/>
    <property type="match status" value="2"/>
</dbReference>